<keyword evidence="10" id="KW-0812">Transmembrane</keyword>
<dbReference type="InterPro" id="IPR004130">
    <property type="entry name" value="Gpn"/>
</dbReference>
<dbReference type="Pfam" id="PF03029">
    <property type="entry name" value="ATP_bind_1"/>
    <property type="match status" value="1"/>
</dbReference>
<dbReference type="InterPro" id="IPR027417">
    <property type="entry name" value="P-loop_NTPase"/>
</dbReference>
<feature type="region of interest" description="Disordered" evidence="9">
    <location>
        <begin position="266"/>
        <end position="290"/>
    </location>
</feature>
<keyword evidence="4 8" id="KW-0378">Hydrolase</keyword>
<sequence length="290" mass="31910">MRYAVFVTGPAGAGKSTFCSALISHAQTMKRTIHYVNLDPAATNFDYQPAVDIKDLINLEDVMEELEFGPNGGLVYCFEYLLNNLDWLDEELGSFEDDYLLIDCPGQIELYTHIPLLPRLLSHLQSGNLQFRISAVYLLESQFAQADKAKFFAGVMSAMSCMLSLGCGMLCLMSKMDLIKGPAGGTGKGPQGRKKIGKEIGRYLDTDTTLLLEDANKQTNPRFHALNQAIVNLIEDHSIVSFLPLDITNEDSLTSVLSHIDHTMQYGEDEEPKAPEDLDGGDFGGDGDAE</sequence>
<evidence type="ECO:0000256" key="6">
    <source>
        <dbReference type="ARBA" id="ARBA00054449"/>
    </source>
</evidence>
<dbReference type="OrthoDB" id="5839at2759"/>
<feature type="transmembrane region" description="Helical" evidence="10">
    <location>
        <begin position="151"/>
        <end position="172"/>
    </location>
</feature>
<keyword evidence="10" id="KW-1133">Transmembrane helix</keyword>
<feature type="compositionally biased region" description="Acidic residues" evidence="9">
    <location>
        <begin position="267"/>
        <end position="290"/>
    </location>
</feature>
<evidence type="ECO:0000313" key="11">
    <source>
        <dbReference type="EMBL" id="KAG7548933.1"/>
    </source>
</evidence>
<dbReference type="CDD" id="cd17872">
    <property type="entry name" value="GPN3"/>
    <property type="match status" value="1"/>
</dbReference>
<dbReference type="SUPFAM" id="SSF52540">
    <property type="entry name" value="P-loop containing nucleoside triphosphate hydrolases"/>
    <property type="match status" value="1"/>
</dbReference>
<comment type="function">
    <text evidence="6 8">Small GTPase required for proper nuclear import of RNA polymerase II and III (RNAPII and RNAPIII). May act at an RNAP assembly step prior to nuclear import.</text>
</comment>
<comment type="subunit">
    <text evidence="7">Heterodimers with GPN1 or GPN2. Binds to RNA polymerase II (RNAPII).</text>
</comment>
<keyword evidence="5 8" id="KW-0342">GTP-binding</keyword>
<evidence type="ECO:0000256" key="3">
    <source>
        <dbReference type="ARBA" id="ARBA00022741"/>
    </source>
</evidence>
<evidence type="ECO:0000256" key="9">
    <source>
        <dbReference type="SAM" id="MobiDB-lite"/>
    </source>
</evidence>
<dbReference type="PANTHER" id="PTHR21231:SF7">
    <property type="entry name" value="GPN-LOOP GTPASE 3"/>
    <property type="match status" value="1"/>
</dbReference>
<gene>
    <name evidence="11" type="ORF">FFLO_03225</name>
</gene>
<evidence type="ECO:0000256" key="8">
    <source>
        <dbReference type="RuleBase" id="RU365059"/>
    </source>
</evidence>
<accession>A0A8K0JL66</accession>
<dbReference type="PANTHER" id="PTHR21231">
    <property type="entry name" value="XPA-BINDING PROTEIN 1-RELATED"/>
    <property type="match status" value="1"/>
</dbReference>
<proteinExistence type="inferred from homology"/>
<dbReference type="Proteomes" id="UP000812966">
    <property type="component" value="Unassembled WGS sequence"/>
</dbReference>
<dbReference type="InterPro" id="IPR030228">
    <property type="entry name" value="Gpn3"/>
</dbReference>
<keyword evidence="12" id="KW-1185">Reference proteome</keyword>
<name>A0A8K0JL66_9TREE</name>
<protein>
    <recommendedName>
        <fullName evidence="2 8">GPN-loop GTPase 3</fullName>
    </recommendedName>
</protein>
<dbReference type="FunFam" id="3.40.50.300:FF:000552">
    <property type="entry name" value="GPN-loop GTPase 3"/>
    <property type="match status" value="1"/>
</dbReference>
<dbReference type="AlphaFoldDB" id="A0A8K0JL66"/>
<evidence type="ECO:0000256" key="7">
    <source>
        <dbReference type="ARBA" id="ARBA00061952"/>
    </source>
</evidence>
<evidence type="ECO:0000256" key="2">
    <source>
        <dbReference type="ARBA" id="ARBA00014587"/>
    </source>
</evidence>
<dbReference type="GO" id="GO:0005525">
    <property type="term" value="F:GTP binding"/>
    <property type="evidence" value="ECO:0007669"/>
    <property type="project" value="UniProtKB-KW"/>
</dbReference>
<comment type="caution">
    <text evidence="11">The sequence shown here is derived from an EMBL/GenBank/DDBJ whole genome shotgun (WGS) entry which is preliminary data.</text>
</comment>
<dbReference type="Gene3D" id="3.40.50.300">
    <property type="entry name" value="P-loop containing nucleotide triphosphate hydrolases"/>
    <property type="match status" value="1"/>
</dbReference>
<evidence type="ECO:0000256" key="4">
    <source>
        <dbReference type="ARBA" id="ARBA00022801"/>
    </source>
</evidence>
<dbReference type="GO" id="GO:0003924">
    <property type="term" value="F:GTPase activity"/>
    <property type="evidence" value="ECO:0007669"/>
    <property type="project" value="TreeGrafter"/>
</dbReference>
<keyword evidence="3 8" id="KW-0547">Nucleotide-binding</keyword>
<evidence type="ECO:0000256" key="5">
    <source>
        <dbReference type="ARBA" id="ARBA00023134"/>
    </source>
</evidence>
<dbReference type="EMBL" id="JABELV010000057">
    <property type="protein sequence ID" value="KAG7548933.1"/>
    <property type="molecule type" value="Genomic_DNA"/>
</dbReference>
<evidence type="ECO:0000313" key="12">
    <source>
        <dbReference type="Proteomes" id="UP000812966"/>
    </source>
</evidence>
<organism evidence="11 12">
    <name type="scientific">Filobasidium floriforme</name>
    <dbReference type="NCBI Taxonomy" id="5210"/>
    <lineage>
        <taxon>Eukaryota</taxon>
        <taxon>Fungi</taxon>
        <taxon>Dikarya</taxon>
        <taxon>Basidiomycota</taxon>
        <taxon>Agaricomycotina</taxon>
        <taxon>Tremellomycetes</taxon>
        <taxon>Filobasidiales</taxon>
        <taxon>Filobasidiaceae</taxon>
        <taxon>Filobasidium</taxon>
    </lineage>
</organism>
<evidence type="ECO:0000256" key="1">
    <source>
        <dbReference type="ARBA" id="ARBA00005290"/>
    </source>
</evidence>
<comment type="similarity">
    <text evidence="1 8">Belongs to the GPN-loop GTPase family.</text>
</comment>
<reference evidence="11" key="1">
    <citation type="submission" date="2020-04" db="EMBL/GenBank/DDBJ databases">
        <title>Analysis of mating type loci in Filobasidium floriforme.</title>
        <authorList>
            <person name="Nowrousian M."/>
        </authorList>
    </citation>
    <scope>NUCLEOTIDE SEQUENCE</scope>
    <source>
        <strain evidence="11">CBS 6242</strain>
    </source>
</reference>
<keyword evidence="10" id="KW-0472">Membrane</keyword>
<evidence type="ECO:0000256" key="10">
    <source>
        <dbReference type="SAM" id="Phobius"/>
    </source>
</evidence>